<dbReference type="Gene3D" id="3.90.550.10">
    <property type="entry name" value="Spore Coat Polysaccharide Biosynthesis Protein SpsA, Chain A"/>
    <property type="match status" value="1"/>
</dbReference>
<reference evidence="2 3" key="1">
    <citation type="submission" date="2024-03" db="EMBL/GenBank/DDBJ databases">
        <title>Chitinophaga caseinilytica sp. nov., a casein hydrolysing bacterium isolated from forest soil.</title>
        <authorList>
            <person name="Lee D.S."/>
            <person name="Han D.M."/>
            <person name="Baek J.H."/>
            <person name="Choi D.G."/>
            <person name="Jeon J.H."/>
            <person name="Jeon C.O."/>
        </authorList>
    </citation>
    <scope>NUCLEOTIDE SEQUENCE [LARGE SCALE GENOMIC DNA]</scope>
    <source>
        <strain evidence="2 3">KACC 19118</strain>
    </source>
</reference>
<keyword evidence="3" id="KW-1185">Reference proteome</keyword>
<keyword evidence="2" id="KW-0328">Glycosyltransferase</keyword>
<evidence type="ECO:0000259" key="1">
    <source>
        <dbReference type="Pfam" id="PF00535"/>
    </source>
</evidence>
<dbReference type="EC" id="2.4.-.-" evidence="2"/>
<dbReference type="RefSeq" id="WP_341842318.1">
    <property type="nucleotide sequence ID" value="NZ_CP149792.1"/>
</dbReference>
<dbReference type="PANTHER" id="PTHR22916:SF67">
    <property type="entry name" value="COLANIC ACID BIOSYNTHESIS GLYCOSYL TRANSFERASE WCAE-RELATED"/>
    <property type="match status" value="1"/>
</dbReference>
<sequence>MLEGGNRTQRQKSGNPIVSVITVTRNAAECLETAIQSVLSQSFPDVEHIILDGASTDGTIEILKKYNDQIAYWKSEADGGVYDAMNKAVQYAQGKWVLFLGADDELFDGFSEMAERHLKRPDHIYYGCSLWKNLVFGCQYSGYMLAKENITHQSIFYPRSIFDSYKFLLKYKVRADYVMNMQLWADKRYRFEYVRLLISRYAAGGFSGQVIDEAFRKDRVHLVGKYLGFFVKLRYILKRYKYKRINFVEY</sequence>
<dbReference type="Proteomes" id="UP001449657">
    <property type="component" value="Chromosome"/>
</dbReference>
<dbReference type="InterPro" id="IPR001173">
    <property type="entry name" value="Glyco_trans_2-like"/>
</dbReference>
<dbReference type="CDD" id="cd06433">
    <property type="entry name" value="GT_2_WfgS_like"/>
    <property type="match status" value="1"/>
</dbReference>
<dbReference type="Pfam" id="PF00535">
    <property type="entry name" value="Glycos_transf_2"/>
    <property type="match status" value="1"/>
</dbReference>
<protein>
    <submittedName>
        <fullName evidence="2">Glycosyltransferase family 2 protein</fullName>
        <ecNumber evidence="2">2.4.-.-</ecNumber>
    </submittedName>
</protein>
<organism evidence="2 3">
    <name type="scientific">Chitinophaga caseinilytica</name>
    <dbReference type="NCBI Taxonomy" id="2267521"/>
    <lineage>
        <taxon>Bacteria</taxon>
        <taxon>Pseudomonadati</taxon>
        <taxon>Bacteroidota</taxon>
        <taxon>Chitinophagia</taxon>
        <taxon>Chitinophagales</taxon>
        <taxon>Chitinophagaceae</taxon>
        <taxon>Chitinophaga</taxon>
    </lineage>
</organism>
<gene>
    <name evidence="2" type="ORF">WJU22_05820</name>
</gene>
<dbReference type="GO" id="GO:0016757">
    <property type="term" value="F:glycosyltransferase activity"/>
    <property type="evidence" value="ECO:0007669"/>
    <property type="project" value="UniProtKB-KW"/>
</dbReference>
<dbReference type="PANTHER" id="PTHR22916">
    <property type="entry name" value="GLYCOSYLTRANSFERASE"/>
    <property type="match status" value="1"/>
</dbReference>
<accession>A0ABZ2Z7J0</accession>
<dbReference type="InterPro" id="IPR029044">
    <property type="entry name" value="Nucleotide-diphossugar_trans"/>
</dbReference>
<proteinExistence type="predicted"/>
<dbReference type="SUPFAM" id="SSF53448">
    <property type="entry name" value="Nucleotide-diphospho-sugar transferases"/>
    <property type="match status" value="1"/>
</dbReference>
<name>A0ABZ2Z7J0_9BACT</name>
<keyword evidence="2" id="KW-0808">Transferase</keyword>
<evidence type="ECO:0000313" key="2">
    <source>
        <dbReference type="EMBL" id="WZN47693.1"/>
    </source>
</evidence>
<evidence type="ECO:0000313" key="3">
    <source>
        <dbReference type="Proteomes" id="UP001449657"/>
    </source>
</evidence>
<feature type="domain" description="Glycosyltransferase 2-like" evidence="1">
    <location>
        <begin position="19"/>
        <end position="128"/>
    </location>
</feature>
<dbReference type="EMBL" id="CP150096">
    <property type="protein sequence ID" value="WZN47693.1"/>
    <property type="molecule type" value="Genomic_DNA"/>
</dbReference>